<keyword evidence="1" id="KW-0732">Signal</keyword>
<evidence type="ECO:0000313" key="3">
    <source>
        <dbReference type="Proteomes" id="UP000824334"/>
    </source>
</evidence>
<accession>A0ABX8TD01</accession>
<reference evidence="2 3" key="1">
    <citation type="submission" date="2021-07" db="EMBL/GenBank/DDBJ databases">
        <title>Isolation and characterization of bacteria from a gold mining with a capacity of golden bioaccumulation.</title>
        <authorList>
            <person name="Yang X.J."/>
        </authorList>
    </citation>
    <scope>NUCLEOTIDE SEQUENCE [LARGE SCALE GENOMIC DNA]</scope>
    <source>
        <strain evidence="2 3">Au29</strain>
    </source>
</reference>
<dbReference type="EMBL" id="CP080034">
    <property type="protein sequence ID" value="QYC09053.1"/>
    <property type="molecule type" value="Genomic_DNA"/>
</dbReference>
<dbReference type="Proteomes" id="UP000824334">
    <property type="component" value="Chromosome"/>
</dbReference>
<dbReference type="RefSeq" id="WP_219354710.1">
    <property type="nucleotide sequence ID" value="NZ_CP080034.1"/>
</dbReference>
<organism evidence="2 3">
    <name type="scientific">Brevundimonas nasdae</name>
    <dbReference type="NCBI Taxonomy" id="172043"/>
    <lineage>
        <taxon>Bacteria</taxon>
        <taxon>Pseudomonadati</taxon>
        <taxon>Pseudomonadota</taxon>
        <taxon>Alphaproteobacteria</taxon>
        <taxon>Caulobacterales</taxon>
        <taxon>Caulobacteraceae</taxon>
        <taxon>Brevundimonas</taxon>
    </lineage>
</organism>
<keyword evidence="3" id="KW-1185">Reference proteome</keyword>
<sequence length="159" mass="17415">MNKLGGSFLFASAAASVALACGVGDALAQNASCYDAEVSARIVSQTPTALPDCEDGCIIISWPWIVDLDVSRVHSGDVPRGRLTVLAVLHTYYRRDLGSRRWKLRRNDLGGFNLLRGAEEIRVRCADDQPPATAYIKPPVGQTLEDLRRVGRELYDRGN</sequence>
<dbReference type="PROSITE" id="PS51257">
    <property type="entry name" value="PROKAR_LIPOPROTEIN"/>
    <property type="match status" value="1"/>
</dbReference>
<dbReference type="GeneID" id="94375689"/>
<gene>
    <name evidence="2" type="ORF">KWG56_10440</name>
</gene>
<protein>
    <recommendedName>
        <fullName evidence="4">Lipoprotein</fullName>
    </recommendedName>
</protein>
<name>A0ABX8TD01_9CAUL</name>
<feature type="signal peptide" evidence="1">
    <location>
        <begin position="1"/>
        <end position="20"/>
    </location>
</feature>
<evidence type="ECO:0000256" key="1">
    <source>
        <dbReference type="SAM" id="SignalP"/>
    </source>
</evidence>
<evidence type="ECO:0000313" key="2">
    <source>
        <dbReference type="EMBL" id="QYC09053.1"/>
    </source>
</evidence>
<evidence type="ECO:0008006" key="4">
    <source>
        <dbReference type="Google" id="ProtNLM"/>
    </source>
</evidence>
<feature type="chain" id="PRO_5047231739" description="Lipoprotein" evidence="1">
    <location>
        <begin position="21"/>
        <end position="159"/>
    </location>
</feature>
<proteinExistence type="predicted"/>